<gene>
    <name evidence="5" type="ORF">SAMN02746019_00025000</name>
</gene>
<dbReference type="SMART" id="SM00867">
    <property type="entry name" value="YceI"/>
    <property type="match status" value="1"/>
</dbReference>
<dbReference type="PANTHER" id="PTHR34406">
    <property type="entry name" value="PROTEIN YCEI"/>
    <property type="match status" value="1"/>
</dbReference>
<evidence type="ECO:0000313" key="6">
    <source>
        <dbReference type="Proteomes" id="UP000197025"/>
    </source>
</evidence>
<reference evidence="6" key="1">
    <citation type="submission" date="2017-06" db="EMBL/GenBank/DDBJ databases">
        <authorList>
            <person name="Varghese N."/>
            <person name="Submissions S."/>
        </authorList>
    </citation>
    <scope>NUCLEOTIDE SEQUENCE [LARGE SCALE GENOMIC DNA]</scope>
    <source>
        <strain evidence="6">JAD2</strain>
    </source>
</reference>
<dbReference type="PANTHER" id="PTHR34406:SF1">
    <property type="entry name" value="PROTEIN YCEI"/>
    <property type="match status" value="1"/>
</dbReference>
<dbReference type="EMBL" id="FYEK01000010">
    <property type="protein sequence ID" value="SNB60309.1"/>
    <property type="molecule type" value="Genomic_DNA"/>
</dbReference>
<dbReference type="InterPro" id="IPR036761">
    <property type="entry name" value="TTHA0802/YceI-like_sf"/>
</dbReference>
<evidence type="ECO:0000313" key="5">
    <source>
        <dbReference type="EMBL" id="SNB60309.1"/>
    </source>
</evidence>
<keyword evidence="6" id="KW-1185">Reference proteome</keyword>
<comment type="similarity">
    <text evidence="1">Belongs to the UPF0312 family.</text>
</comment>
<dbReference type="InParanoid" id="A0A212QLQ7"/>
<name>A0A212QLQ7_9CHLR</name>
<feature type="signal peptide" evidence="3">
    <location>
        <begin position="1"/>
        <end position="21"/>
    </location>
</feature>
<feature type="compositionally biased region" description="Pro residues" evidence="2">
    <location>
        <begin position="47"/>
        <end position="56"/>
    </location>
</feature>
<dbReference type="Proteomes" id="UP000197025">
    <property type="component" value="Unassembled WGS sequence"/>
</dbReference>
<proteinExistence type="inferred from homology"/>
<feature type="compositionally biased region" description="Low complexity" evidence="2">
    <location>
        <begin position="35"/>
        <end position="46"/>
    </location>
</feature>
<evidence type="ECO:0000256" key="1">
    <source>
        <dbReference type="ARBA" id="ARBA00008812"/>
    </source>
</evidence>
<feature type="chain" id="PRO_5012962344" evidence="3">
    <location>
        <begin position="22"/>
        <end position="244"/>
    </location>
</feature>
<dbReference type="InterPro" id="IPR007372">
    <property type="entry name" value="Lipid/polyisoprenoid-bd_YceI"/>
</dbReference>
<sequence>MASARLLQRTLLLLLIGGLMAACAAPSGAPPTATPIPTSAPGGESTPPAPPAPTPTAAPSDAAAGDRIAYGVISEESEARYRVREQLVGFDLPNDAVGTTRAITGVLVLEGNRVVPEASRFQVDLRTLTSDQARRDNFIRRNTLQADRYPYAVFVPREIQGLPSPLPTSGEHTFRLIGDLTIRETTRPVTWEVTARVEGDRVIAQARTQFTFADFGLEPPRVPVVLSVDETIRLEVDAVLQRRP</sequence>
<evidence type="ECO:0000256" key="2">
    <source>
        <dbReference type="SAM" id="MobiDB-lite"/>
    </source>
</evidence>
<dbReference type="PROSITE" id="PS51257">
    <property type="entry name" value="PROKAR_LIPOPROTEIN"/>
    <property type="match status" value="1"/>
</dbReference>
<keyword evidence="3" id="KW-0732">Signal</keyword>
<protein>
    <submittedName>
        <fullName evidence="5">Polyisoprenoid-binding protein YceI</fullName>
    </submittedName>
</protein>
<feature type="region of interest" description="Disordered" evidence="2">
    <location>
        <begin position="27"/>
        <end position="62"/>
    </location>
</feature>
<feature type="domain" description="Lipid/polyisoprenoid-binding YceI-like" evidence="4">
    <location>
        <begin position="69"/>
        <end position="241"/>
    </location>
</feature>
<dbReference type="RefSeq" id="WP_200808053.1">
    <property type="nucleotide sequence ID" value="NZ_FYEK01000010.1"/>
</dbReference>
<dbReference type="SUPFAM" id="SSF101874">
    <property type="entry name" value="YceI-like"/>
    <property type="match status" value="1"/>
</dbReference>
<evidence type="ECO:0000256" key="3">
    <source>
        <dbReference type="SAM" id="SignalP"/>
    </source>
</evidence>
<dbReference type="Pfam" id="PF04264">
    <property type="entry name" value="YceI"/>
    <property type="match status" value="1"/>
</dbReference>
<dbReference type="AlphaFoldDB" id="A0A212QLQ7"/>
<dbReference type="Gene3D" id="2.40.128.110">
    <property type="entry name" value="Lipid/polyisoprenoid-binding, YceI-like"/>
    <property type="match status" value="1"/>
</dbReference>
<organism evidence="5 6">
    <name type="scientific">Thermoflexus hugenholtzii JAD2</name>
    <dbReference type="NCBI Taxonomy" id="877466"/>
    <lineage>
        <taxon>Bacteria</taxon>
        <taxon>Bacillati</taxon>
        <taxon>Chloroflexota</taxon>
        <taxon>Thermoflexia</taxon>
        <taxon>Thermoflexales</taxon>
        <taxon>Thermoflexaceae</taxon>
        <taxon>Thermoflexus</taxon>
    </lineage>
</organism>
<accession>A0A212QLQ7</accession>
<evidence type="ECO:0000259" key="4">
    <source>
        <dbReference type="SMART" id="SM00867"/>
    </source>
</evidence>